<feature type="region of interest" description="Disordered" evidence="1">
    <location>
        <begin position="145"/>
        <end position="192"/>
    </location>
</feature>
<evidence type="ECO:0000313" key="2">
    <source>
        <dbReference type="EMBL" id="GMF48900.1"/>
    </source>
</evidence>
<evidence type="ECO:0000313" key="3">
    <source>
        <dbReference type="Proteomes" id="UP001165121"/>
    </source>
</evidence>
<proteinExistence type="predicted"/>
<organism evidence="2 3">
    <name type="scientific">Phytophthora fragariaefolia</name>
    <dbReference type="NCBI Taxonomy" id="1490495"/>
    <lineage>
        <taxon>Eukaryota</taxon>
        <taxon>Sar</taxon>
        <taxon>Stramenopiles</taxon>
        <taxon>Oomycota</taxon>
        <taxon>Peronosporomycetes</taxon>
        <taxon>Peronosporales</taxon>
        <taxon>Peronosporaceae</taxon>
        <taxon>Phytophthora</taxon>
    </lineage>
</organism>
<comment type="caution">
    <text evidence="2">The sequence shown here is derived from an EMBL/GenBank/DDBJ whole genome shotgun (WGS) entry which is preliminary data.</text>
</comment>
<protein>
    <submittedName>
        <fullName evidence="2">Unnamed protein product</fullName>
    </submittedName>
</protein>
<feature type="compositionally biased region" description="Basic and acidic residues" evidence="1">
    <location>
        <begin position="145"/>
        <end position="166"/>
    </location>
</feature>
<sequence length="237" mass="26224">MIIVAQTNKEIDEVKMTLKSAFKMKELGEVKFILGIEIDHDRVDDQADALHRRCHKLVQPTGCEVGGEPVRVRHEVDEDAVVNNEYGARGHDDQALQVAGRVLFVHHDLHAPGRGIHRHAAVAVLGEPRGAAYDDRHTRALLPEDHEGLRDRLQRQRRQGRVEGVHGRRLGQKPRRPPLGGGDHNHDRQRPGRLQVEVPVCGAELGGGGVHGVELVRATGTVDPRDDSRTSVVSKSE</sequence>
<dbReference type="Proteomes" id="UP001165121">
    <property type="component" value="Unassembled WGS sequence"/>
</dbReference>
<evidence type="ECO:0000256" key="1">
    <source>
        <dbReference type="SAM" id="MobiDB-lite"/>
    </source>
</evidence>
<accession>A0A9W6XZN6</accession>
<reference evidence="2" key="1">
    <citation type="submission" date="2023-04" db="EMBL/GenBank/DDBJ databases">
        <title>Phytophthora fragariaefolia NBRC 109709.</title>
        <authorList>
            <person name="Ichikawa N."/>
            <person name="Sato H."/>
            <person name="Tonouchi N."/>
        </authorList>
    </citation>
    <scope>NUCLEOTIDE SEQUENCE</scope>
    <source>
        <strain evidence="2">NBRC 109709</strain>
    </source>
</reference>
<dbReference type="AlphaFoldDB" id="A0A9W6XZN6"/>
<gene>
    <name evidence="2" type="ORF">Pfra01_001910300</name>
</gene>
<feature type="compositionally biased region" description="Basic residues" evidence="1">
    <location>
        <begin position="167"/>
        <end position="176"/>
    </location>
</feature>
<keyword evidence="3" id="KW-1185">Reference proteome</keyword>
<name>A0A9W6XZN6_9STRA</name>
<dbReference type="EMBL" id="BSXT01002425">
    <property type="protein sequence ID" value="GMF48900.1"/>
    <property type="molecule type" value="Genomic_DNA"/>
</dbReference>